<keyword evidence="6" id="KW-0862">Zinc</keyword>
<keyword evidence="8" id="KW-0482">Metalloprotease</keyword>
<feature type="transmembrane region" description="Helical" evidence="10">
    <location>
        <begin position="686"/>
        <end position="707"/>
    </location>
</feature>
<evidence type="ECO:0000256" key="2">
    <source>
        <dbReference type="ARBA" id="ARBA00004141"/>
    </source>
</evidence>
<comment type="cofactor">
    <cofactor evidence="1">
        <name>Zn(2+)</name>
        <dbReference type="ChEBI" id="CHEBI:29105"/>
    </cofactor>
</comment>
<organism evidence="12">
    <name type="scientific">marine sediment metagenome</name>
    <dbReference type="NCBI Taxonomy" id="412755"/>
    <lineage>
        <taxon>unclassified sequences</taxon>
        <taxon>metagenomes</taxon>
        <taxon>ecological metagenomes</taxon>
    </lineage>
</organism>
<keyword evidence="7 10" id="KW-1133">Transmembrane helix</keyword>
<dbReference type="CDD" id="cd06163">
    <property type="entry name" value="S2P-M50_PDZ_RseP-like"/>
    <property type="match status" value="1"/>
</dbReference>
<evidence type="ECO:0000256" key="5">
    <source>
        <dbReference type="ARBA" id="ARBA00022801"/>
    </source>
</evidence>
<dbReference type="PANTHER" id="PTHR42837">
    <property type="entry name" value="REGULATOR OF SIGMA-E PROTEASE RSEP"/>
    <property type="match status" value="1"/>
</dbReference>
<feature type="domain" description="PDZ" evidence="11">
    <location>
        <begin position="132"/>
        <end position="215"/>
    </location>
</feature>
<evidence type="ECO:0000256" key="4">
    <source>
        <dbReference type="ARBA" id="ARBA00022692"/>
    </source>
</evidence>
<keyword evidence="5" id="KW-0378">Hydrolase</keyword>
<dbReference type="Gene3D" id="2.30.42.10">
    <property type="match status" value="3"/>
</dbReference>
<evidence type="ECO:0000256" key="10">
    <source>
        <dbReference type="SAM" id="Phobius"/>
    </source>
</evidence>
<feature type="transmembrane region" description="Helical" evidence="10">
    <location>
        <begin position="642"/>
        <end position="674"/>
    </location>
</feature>
<feature type="transmembrane region" description="Helical" evidence="10">
    <location>
        <begin position="110"/>
        <end position="136"/>
    </location>
</feature>
<dbReference type="AlphaFoldDB" id="A0A0F9T0Z1"/>
<dbReference type="PANTHER" id="PTHR42837:SF2">
    <property type="entry name" value="MEMBRANE METALLOPROTEASE ARASP2, CHLOROPLASTIC-RELATED"/>
    <property type="match status" value="1"/>
</dbReference>
<evidence type="ECO:0000256" key="6">
    <source>
        <dbReference type="ARBA" id="ARBA00022833"/>
    </source>
</evidence>
<dbReference type="GO" id="GO:0016020">
    <property type="term" value="C:membrane"/>
    <property type="evidence" value="ECO:0007669"/>
    <property type="project" value="UniProtKB-SubCell"/>
</dbReference>
<feature type="transmembrane region" description="Helical" evidence="10">
    <location>
        <begin position="12"/>
        <end position="32"/>
    </location>
</feature>
<gene>
    <name evidence="12" type="ORF">LCGC14_0451600</name>
</gene>
<dbReference type="InterPro" id="IPR001478">
    <property type="entry name" value="PDZ"/>
</dbReference>
<dbReference type="PROSITE" id="PS50106">
    <property type="entry name" value="PDZ"/>
    <property type="match status" value="1"/>
</dbReference>
<dbReference type="InterPro" id="IPR036034">
    <property type="entry name" value="PDZ_sf"/>
</dbReference>
<evidence type="ECO:0000256" key="3">
    <source>
        <dbReference type="ARBA" id="ARBA00022670"/>
    </source>
</evidence>
<accession>A0A0F9T0Z1</accession>
<reference evidence="12" key="1">
    <citation type="journal article" date="2015" name="Nature">
        <title>Complex archaea that bridge the gap between prokaryotes and eukaryotes.</title>
        <authorList>
            <person name="Spang A."/>
            <person name="Saw J.H."/>
            <person name="Jorgensen S.L."/>
            <person name="Zaremba-Niedzwiedzka K."/>
            <person name="Martijn J."/>
            <person name="Lind A.E."/>
            <person name="van Eijk R."/>
            <person name="Schleper C."/>
            <person name="Guy L."/>
            <person name="Ettema T.J."/>
        </authorList>
    </citation>
    <scope>NUCLEOTIDE SEQUENCE</scope>
</reference>
<dbReference type="EMBL" id="LAZR01000449">
    <property type="protein sequence ID" value="KKN68432.1"/>
    <property type="molecule type" value="Genomic_DNA"/>
</dbReference>
<dbReference type="SUPFAM" id="SSF50156">
    <property type="entry name" value="PDZ domain-like"/>
    <property type="match status" value="4"/>
</dbReference>
<name>A0A0F9T0Z1_9ZZZZ</name>
<keyword evidence="3" id="KW-0645">Protease</keyword>
<comment type="subcellular location">
    <subcellularLocation>
        <location evidence="2">Membrane</location>
        <topology evidence="2">Multi-pass membrane protein</topology>
    </subcellularLocation>
</comment>
<comment type="caution">
    <text evidence="12">The sequence shown here is derived from an EMBL/GenBank/DDBJ whole genome shotgun (WGS) entry which is preliminary data.</text>
</comment>
<keyword evidence="9 10" id="KW-0472">Membrane</keyword>
<dbReference type="SMART" id="SM00228">
    <property type="entry name" value="PDZ"/>
    <property type="match status" value="4"/>
</dbReference>
<evidence type="ECO:0000256" key="9">
    <source>
        <dbReference type="ARBA" id="ARBA00023136"/>
    </source>
</evidence>
<evidence type="ECO:0000256" key="1">
    <source>
        <dbReference type="ARBA" id="ARBA00001947"/>
    </source>
</evidence>
<evidence type="ECO:0000259" key="11">
    <source>
        <dbReference type="PROSITE" id="PS50106"/>
    </source>
</evidence>
<keyword evidence="4 10" id="KW-0812">Transmembrane</keyword>
<proteinExistence type="predicted"/>
<dbReference type="InterPro" id="IPR008915">
    <property type="entry name" value="Peptidase_M50"/>
</dbReference>
<dbReference type="Pfam" id="PF02163">
    <property type="entry name" value="Peptidase_M50"/>
    <property type="match status" value="1"/>
</dbReference>
<protein>
    <recommendedName>
        <fullName evidence="11">PDZ domain-containing protein</fullName>
    </recommendedName>
</protein>
<dbReference type="GO" id="GO:0006508">
    <property type="term" value="P:proteolysis"/>
    <property type="evidence" value="ECO:0007669"/>
    <property type="project" value="UniProtKB-KW"/>
</dbReference>
<dbReference type="GO" id="GO:0004222">
    <property type="term" value="F:metalloendopeptidase activity"/>
    <property type="evidence" value="ECO:0007669"/>
    <property type="project" value="InterPro"/>
</dbReference>
<evidence type="ECO:0000256" key="7">
    <source>
        <dbReference type="ARBA" id="ARBA00022989"/>
    </source>
</evidence>
<evidence type="ECO:0000256" key="8">
    <source>
        <dbReference type="ARBA" id="ARBA00023049"/>
    </source>
</evidence>
<sequence length="718" mass="78205">MELAVLTIQGVWGQYVGPLLMFAIGLGAVIFVHELGHFIVARWVGIHVETFALGVGPRLFGLRRGGTDYSVRLIPLGGYVKMAGQEDVAPLKEGDTDPGSFANKTVGQRFAVIAAGVVMNVIFASIVFVVIGLIGIQFPAPVIGGVEPGFPAAQAKIIWQDDGDPNTPDESVGLKPGDRILTLNGRRIHQFGKLQFAAILAPRGRIFEMTIRRTAGDKTRVGTATMGLIKGDHPGTETKVFRFGISPATEPIFGVNEDVIVTEDGLNEGERVLAVNDQPIEHAWDLRDIEADLDGRPVTVTVRPTDDNEQEDQAPDATRTVVVRPKLLAANKPYRVVFLADGSTVRATSVKKVADKDEKDDPSDKPSQVRLMLVDGGERIVAEKDIVHTDRSIDVLGMAPRLLFEGLTKGHPAAKAGLKGGDVVVSYGDRSTPTLAELRAINREFVDRGTQIVVFRNGRTQSPIDIRPRKKQGKPQIGALVMSDQEHLVVAHVRKRSPADAAGVARGCIIEKVNDLPVATWPELIRALTALKGKPITLHGRNGSQPFKADFGILAAGDFRPQDYRYKLFATRPFRMLKTTIRNTNPLQALAWGIEEVRYNVVMAYANLRALLQGTVSTKELRGPIGIADIAVQVARQGAIRFVYFMSMISVMLAVINFLPLPVLDGGHAVFLLIEKIRGRPLSVKIMNAVQIGGLVLLLGLVLIVTWRDVERVVESFM</sequence>
<dbReference type="InterPro" id="IPR004387">
    <property type="entry name" value="Pept_M50_Zn"/>
</dbReference>
<evidence type="ECO:0000313" key="12">
    <source>
        <dbReference type="EMBL" id="KKN68432.1"/>
    </source>
</evidence>